<proteinExistence type="predicted"/>
<evidence type="ECO:0000313" key="1">
    <source>
        <dbReference type="EMBL" id="JAH21359.1"/>
    </source>
</evidence>
<reference evidence="1" key="1">
    <citation type="submission" date="2014-11" db="EMBL/GenBank/DDBJ databases">
        <authorList>
            <person name="Amaro Gonzalez C."/>
        </authorList>
    </citation>
    <scope>NUCLEOTIDE SEQUENCE</scope>
</reference>
<sequence length="32" mass="3688">MTDHCLFYSSKIAHVGKRSAYTQLKGLLCRIF</sequence>
<organism evidence="1">
    <name type="scientific">Anguilla anguilla</name>
    <name type="common">European freshwater eel</name>
    <name type="synonym">Muraena anguilla</name>
    <dbReference type="NCBI Taxonomy" id="7936"/>
    <lineage>
        <taxon>Eukaryota</taxon>
        <taxon>Metazoa</taxon>
        <taxon>Chordata</taxon>
        <taxon>Craniata</taxon>
        <taxon>Vertebrata</taxon>
        <taxon>Euteleostomi</taxon>
        <taxon>Actinopterygii</taxon>
        <taxon>Neopterygii</taxon>
        <taxon>Teleostei</taxon>
        <taxon>Anguilliformes</taxon>
        <taxon>Anguillidae</taxon>
        <taxon>Anguilla</taxon>
    </lineage>
</organism>
<accession>A0A0E9QX02</accession>
<name>A0A0E9QX02_ANGAN</name>
<reference evidence="1" key="2">
    <citation type="journal article" date="2015" name="Fish Shellfish Immunol.">
        <title>Early steps in the European eel (Anguilla anguilla)-Vibrio vulnificus interaction in the gills: Role of the RtxA13 toxin.</title>
        <authorList>
            <person name="Callol A."/>
            <person name="Pajuelo D."/>
            <person name="Ebbesson L."/>
            <person name="Teles M."/>
            <person name="MacKenzie S."/>
            <person name="Amaro C."/>
        </authorList>
    </citation>
    <scope>NUCLEOTIDE SEQUENCE</scope>
</reference>
<dbReference type="EMBL" id="GBXM01087218">
    <property type="protein sequence ID" value="JAH21359.1"/>
    <property type="molecule type" value="Transcribed_RNA"/>
</dbReference>
<dbReference type="AlphaFoldDB" id="A0A0E9QX02"/>
<protein>
    <submittedName>
        <fullName evidence="1">Uncharacterized protein</fullName>
    </submittedName>
</protein>